<dbReference type="GO" id="GO:0006334">
    <property type="term" value="P:nucleosome assembly"/>
    <property type="evidence" value="ECO:0007669"/>
    <property type="project" value="TreeGrafter"/>
</dbReference>
<feature type="compositionally biased region" description="Low complexity" evidence="10">
    <location>
        <begin position="304"/>
        <end position="321"/>
    </location>
</feature>
<accession>A0A0P9EJ48</accession>
<dbReference type="SUPFAM" id="SSF50978">
    <property type="entry name" value="WD40 repeat-like"/>
    <property type="match status" value="1"/>
</dbReference>
<gene>
    <name evidence="12" type="ORF">RHOBADRAFT_56509</name>
</gene>
<feature type="compositionally biased region" description="Basic and acidic residues" evidence="10">
    <location>
        <begin position="683"/>
        <end position="698"/>
    </location>
</feature>
<dbReference type="PROSITE" id="PS50082">
    <property type="entry name" value="WD_REPEATS_2"/>
    <property type="match status" value="3"/>
</dbReference>
<name>A0A0P9EJ48_RHOGW</name>
<evidence type="ECO:0000256" key="4">
    <source>
        <dbReference type="ARBA" id="ARBA00022737"/>
    </source>
</evidence>
<keyword evidence="8" id="KW-0539">Nucleus</keyword>
<evidence type="ECO:0000256" key="1">
    <source>
        <dbReference type="ARBA" id="ARBA00004123"/>
    </source>
</evidence>
<keyword evidence="13" id="KW-1185">Reference proteome</keyword>
<dbReference type="InterPro" id="IPR015943">
    <property type="entry name" value="WD40/YVTN_repeat-like_dom_sf"/>
</dbReference>
<dbReference type="GO" id="GO:0005634">
    <property type="term" value="C:nucleus"/>
    <property type="evidence" value="ECO:0007669"/>
    <property type="project" value="UniProtKB-SubCell"/>
</dbReference>
<feature type="compositionally biased region" description="Low complexity" evidence="10">
    <location>
        <begin position="534"/>
        <end position="548"/>
    </location>
</feature>
<evidence type="ECO:0000256" key="7">
    <source>
        <dbReference type="ARBA" id="ARBA00023204"/>
    </source>
</evidence>
<keyword evidence="6" id="KW-0156">Chromatin regulator</keyword>
<feature type="repeat" description="WD" evidence="9">
    <location>
        <begin position="206"/>
        <end position="240"/>
    </location>
</feature>
<feature type="region of interest" description="Disordered" evidence="10">
    <location>
        <begin position="94"/>
        <end position="128"/>
    </location>
</feature>
<evidence type="ECO:0000256" key="5">
    <source>
        <dbReference type="ARBA" id="ARBA00022763"/>
    </source>
</evidence>
<evidence type="ECO:0000256" key="10">
    <source>
        <dbReference type="SAM" id="MobiDB-lite"/>
    </source>
</evidence>
<evidence type="ECO:0000313" key="12">
    <source>
        <dbReference type="EMBL" id="KPV71678.1"/>
    </source>
</evidence>
<dbReference type="OMA" id="NHVRVWM"/>
<dbReference type="PANTHER" id="PTHR15271:SF4">
    <property type="entry name" value="CHROMATIN ASSEMBLY FACTOR 1 SUBUNIT B"/>
    <property type="match status" value="1"/>
</dbReference>
<comment type="similarity">
    <text evidence="2">Belongs to the WD repeat HIR1 family.</text>
</comment>
<feature type="compositionally biased region" description="Low complexity" evidence="10">
    <location>
        <begin position="102"/>
        <end position="126"/>
    </location>
</feature>
<dbReference type="SMART" id="SM00320">
    <property type="entry name" value="WD40"/>
    <property type="match status" value="5"/>
</dbReference>
<feature type="compositionally biased region" description="Basic and acidic residues" evidence="10">
    <location>
        <begin position="549"/>
        <end position="561"/>
    </location>
</feature>
<feature type="repeat" description="WD" evidence="9">
    <location>
        <begin position="138"/>
        <end position="169"/>
    </location>
</feature>
<dbReference type="GeneID" id="28978828"/>
<dbReference type="STRING" id="578459.A0A0P9EJ48"/>
<feature type="region of interest" description="Disordered" evidence="10">
    <location>
        <begin position="534"/>
        <end position="572"/>
    </location>
</feature>
<reference evidence="12 13" key="1">
    <citation type="journal article" date="2015" name="Front. Microbiol.">
        <title>Genome sequence of the plant growth promoting endophytic yeast Rhodotorula graminis WP1.</title>
        <authorList>
            <person name="Firrincieli A."/>
            <person name="Otillar R."/>
            <person name="Salamov A."/>
            <person name="Schmutz J."/>
            <person name="Khan Z."/>
            <person name="Redman R.S."/>
            <person name="Fleck N.D."/>
            <person name="Lindquist E."/>
            <person name="Grigoriev I.V."/>
            <person name="Doty S.L."/>
        </authorList>
    </citation>
    <scope>NUCLEOTIDE SEQUENCE [LARGE SCALE GENOMIC DNA]</scope>
    <source>
        <strain evidence="12 13">WP1</strain>
    </source>
</reference>
<feature type="compositionally biased region" description="Low complexity" evidence="10">
    <location>
        <begin position="852"/>
        <end position="879"/>
    </location>
</feature>
<feature type="compositionally biased region" description="Low complexity" evidence="10">
    <location>
        <begin position="354"/>
        <end position="376"/>
    </location>
</feature>
<feature type="compositionally biased region" description="Basic and acidic residues" evidence="10">
    <location>
        <begin position="47"/>
        <end position="72"/>
    </location>
</feature>
<protein>
    <recommendedName>
        <fullName evidence="11">CAF1B/HIR1 beta-propeller domain-containing protein</fullName>
    </recommendedName>
</protein>
<keyword evidence="7" id="KW-0234">DNA repair</keyword>
<dbReference type="Gene3D" id="2.130.10.10">
    <property type="entry name" value="YVTN repeat-like/Quinoprotein amine dehydrogenase"/>
    <property type="match status" value="1"/>
</dbReference>
<dbReference type="GO" id="GO:0006335">
    <property type="term" value="P:DNA replication-dependent chromatin assembly"/>
    <property type="evidence" value="ECO:0007669"/>
    <property type="project" value="InterPro"/>
</dbReference>
<dbReference type="RefSeq" id="XP_018267727.1">
    <property type="nucleotide sequence ID" value="XM_018418381.1"/>
</dbReference>
<feature type="domain" description="CAF1B/HIR1 beta-propeller" evidence="11">
    <location>
        <begin position="695"/>
        <end position="771"/>
    </location>
</feature>
<feature type="region of interest" description="Disordered" evidence="10">
    <location>
        <begin position="283"/>
        <end position="491"/>
    </location>
</feature>
<dbReference type="Proteomes" id="UP000053890">
    <property type="component" value="Unassembled WGS sequence"/>
</dbReference>
<feature type="domain" description="CAF1B/HIR1 beta-propeller" evidence="11">
    <location>
        <begin position="130"/>
        <end position="278"/>
    </location>
</feature>
<dbReference type="InterPro" id="IPR045145">
    <property type="entry name" value="PTHR15271"/>
</dbReference>
<keyword evidence="3 9" id="KW-0853">WD repeat</keyword>
<dbReference type="AlphaFoldDB" id="A0A0P9EJ48"/>
<feature type="region of interest" description="Disordered" evidence="10">
    <location>
        <begin position="794"/>
        <end position="820"/>
    </location>
</feature>
<dbReference type="OrthoDB" id="71227at2759"/>
<keyword evidence="4" id="KW-0677">Repeat</keyword>
<evidence type="ECO:0000256" key="8">
    <source>
        <dbReference type="ARBA" id="ARBA00023242"/>
    </source>
</evidence>
<feature type="region of interest" description="Disordered" evidence="10">
    <location>
        <begin position="641"/>
        <end position="698"/>
    </location>
</feature>
<organism evidence="12 13">
    <name type="scientific">Rhodotorula graminis (strain WP1)</name>
    <dbReference type="NCBI Taxonomy" id="578459"/>
    <lineage>
        <taxon>Eukaryota</taxon>
        <taxon>Fungi</taxon>
        <taxon>Dikarya</taxon>
        <taxon>Basidiomycota</taxon>
        <taxon>Pucciniomycotina</taxon>
        <taxon>Microbotryomycetes</taxon>
        <taxon>Sporidiobolales</taxon>
        <taxon>Sporidiobolaceae</taxon>
        <taxon>Rhodotorula</taxon>
    </lineage>
</organism>
<feature type="region of interest" description="Disordered" evidence="10">
    <location>
        <begin position="26"/>
        <end position="73"/>
    </location>
</feature>
<feature type="repeat" description="WD" evidence="9">
    <location>
        <begin position="241"/>
        <end position="282"/>
    </location>
</feature>
<sequence>MKCKALEIRWHETKPIFSADLHSVPPSQHIKPAHPYAKLGATGVDNHAGEDDHARSERLKREHDSNDRDKSWRLATCGGDNNVRLWLVTPRPHPDASALSLPAKQPTSAAPAPSSSSSSAPHANKPAPEPKVEYLATLSQHTGVVNCVRFAPVGEMLASAGDDGNILIWVPGESSKKMGETDEDRAYEKESWRVRSMIRSMSGKEIYDLAWSPSGDRLLAGSVDHTATIYDVLSGAPLYKIAEHTNYVQGVCWDPRGELIATQSSDRSMHVYKVRDAKKGGAGGVEVHAVGKNSRLEVQRRPLSASSSSAGPSASSTSSGSLKRARKPSEAAAPDLLTPSSSAGATASRPGMPARASSTRSDVSDRSTATTAATTTGGAEVMKPMDPPTGIPHHPPPPPPRAHSHSRRSSTSGSQPSQSPRLTPVAMPPGGSGGGSGSLSMRSPSPAPPLPAVMLPLSPKISPAPAPAAADELSSSTAHSQQQHQQQQPLQTQTIKLYGDANSTPFFRRLCWSTDGSLLLTPAGLWEDPYAAPASLSASGSGSGAPSSSKRDKKDKKDDRAAPGAGATEPRPTVYIYSRANVARPPVAHLPGHRTTSIAIRFCPVLFDLRSSSSSSSAAGSGSGSGAAAAGPGAVAVKSGSEVERVELEGEDEGVARVELGSETKDVSLIGPSSSSSSSAAGDKGKARALDGDDKDKPQSMFDLPYRMVYAVATLDSVYLYDTQQAGPIAMFGNLHYAPFTDLTWSTDGQTLVISSQDGYCSVVAFEPGELGTLYADQRPWTFPADASAAVAAASTAPAPAPSPRVKVEPKPDSGGALPSLFAKVASSSSSTGAPTSASAGTSTSAVVVDLTQSDSASSSPVKRPSSAAGAGSSSAAGARDGAQDEDGPPPEKKQKKRVAPTLVRPLGS</sequence>
<dbReference type="EMBL" id="KQ474092">
    <property type="protein sequence ID" value="KPV71678.1"/>
    <property type="molecule type" value="Genomic_DNA"/>
</dbReference>
<proteinExistence type="inferred from homology"/>
<dbReference type="PROSITE" id="PS50294">
    <property type="entry name" value="WD_REPEATS_REGION"/>
    <property type="match status" value="1"/>
</dbReference>
<keyword evidence="5" id="KW-0227">DNA damage</keyword>
<feature type="compositionally biased region" description="Basic and acidic residues" evidence="10">
    <location>
        <begin position="641"/>
        <end position="666"/>
    </location>
</feature>
<dbReference type="InterPro" id="IPR001680">
    <property type="entry name" value="WD40_rpt"/>
</dbReference>
<feature type="compositionally biased region" description="Low complexity" evidence="10">
    <location>
        <begin position="452"/>
        <end position="491"/>
    </location>
</feature>
<dbReference type="Pfam" id="PF24105">
    <property type="entry name" value="Beta-prop_CAF1B_HIR1"/>
    <property type="match status" value="2"/>
</dbReference>
<evidence type="ECO:0000259" key="11">
    <source>
        <dbReference type="Pfam" id="PF24105"/>
    </source>
</evidence>
<feature type="compositionally biased region" description="Low complexity" evidence="10">
    <location>
        <begin position="409"/>
        <end position="421"/>
    </location>
</feature>
<dbReference type="InterPro" id="IPR055410">
    <property type="entry name" value="Beta-prop_CAF1B_HIR1"/>
</dbReference>
<feature type="region of interest" description="Disordered" evidence="10">
    <location>
        <begin position="852"/>
        <end position="909"/>
    </location>
</feature>
<evidence type="ECO:0000313" key="13">
    <source>
        <dbReference type="Proteomes" id="UP000053890"/>
    </source>
</evidence>
<dbReference type="PANTHER" id="PTHR15271">
    <property type="entry name" value="CHROMATIN ASSEMBLY FACTOR 1 SUBUNIT B"/>
    <property type="match status" value="1"/>
</dbReference>
<evidence type="ECO:0000256" key="2">
    <source>
        <dbReference type="ARBA" id="ARBA00007306"/>
    </source>
</evidence>
<evidence type="ECO:0000256" key="3">
    <source>
        <dbReference type="ARBA" id="ARBA00022574"/>
    </source>
</evidence>
<dbReference type="InterPro" id="IPR036322">
    <property type="entry name" value="WD40_repeat_dom_sf"/>
</dbReference>
<evidence type="ECO:0000256" key="6">
    <source>
        <dbReference type="ARBA" id="ARBA00022853"/>
    </source>
</evidence>
<dbReference type="GO" id="GO:0006281">
    <property type="term" value="P:DNA repair"/>
    <property type="evidence" value="ECO:0007669"/>
    <property type="project" value="UniProtKB-KW"/>
</dbReference>
<dbReference type="GO" id="GO:0033186">
    <property type="term" value="C:CAF-1 complex"/>
    <property type="evidence" value="ECO:0007669"/>
    <property type="project" value="TreeGrafter"/>
</dbReference>
<comment type="subcellular location">
    <subcellularLocation>
        <location evidence="1">Nucleus</location>
    </subcellularLocation>
</comment>
<evidence type="ECO:0000256" key="9">
    <source>
        <dbReference type="PROSITE-ProRule" id="PRU00221"/>
    </source>
</evidence>
<feature type="compositionally biased region" description="Pro residues" evidence="10">
    <location>
        <begin position="385"/>
        <end position="401"/>
    </location>
</feature>